<accession>A0ABC8V308</accession>
<dbReference type="EMBL" id="CAUOFW020010103">
    <property type="protein sequence ID" value="CAK9187721.1"/>
    <property type="molecule type" value="Genomic_DNA"/>
</dbReference>
<dbReference type="AlphaFoldDB" id="A0ABC8V308"/>
<gene>
    <name evidence="2" type="ORF">ILEXP_LOCUS58313</name>
</gene>
<sequence length="84" mass="9302">TTEVHTLTEVEKDDKSKGKGVLVEDSKGRKNLKNWKRQARAPNVSAKTKKEAIVGNKRQTANAVHTMEVDGQSSSKKRVSLDQV</sequence>
<dbReference type="Proteomes" id="UP001642360">
    <property type="component" value="Unassembled WGS sequence"/>
</dbReference>
<organism evidence="2 3">
    <name type="scientific">Ilex paraguariensis</name>
    <name type="common">yerba mate</name>
    <dbReference type="NCBI Taxonomy" id="185542"/>
    <lineage>
        <taxon>Eukaryota</taxon>
        <taxon>Viridiplantae</taxon>
        <taxon>Streptophyta</taxon>
        <taxon>Embryophyta</taxon>
        <taxon>Tracheophyta</taxon>
        <taxon>Spermatophyta</taxon>
        <taxon>Magnoliopsida</taxon>
        <taxon>eudicotyledons</taxon>
        <taxon>Gunneridae</taxon>
        <taxon>Pentapetalae</taxon>
        <taxon>asterids</taxon>
        <taxon>campanulids</taxon>
        <taxon>Aquifoliales</taxon>
        <taxon>Aquifoliaceae</taxon>
        <taxon>Ilex</taxon>
    </lineage>
</organism>
<evidence type="ECO:0000256" key="1">
    <source>
        <dbReference type="SAM" id="MobiDB-lite"/>
    </source>
</evidence>
<protein>
    <submittedName>
        <fullName evidence="2">Uncharacterized protein</fullName>
    </submittedName>
</protein>
<proteinExistence type="predicted"/>
<evidence type="ECO:0000313" key="2">
    <source>
        <dbReference type="EMBL" id="CAK9187721.1"/>
    </source>
</evidence>
<comment type="caution">
    <text evidence="2">The sequence shown here is derived from an EMBL/GenBank/DDBJ whole genome shotgun (WGS) entry which is preliminary data.</text>
</comment>
<feature type="non-terminal residue" evidence="2">
    <location>
        <position position="1"/>
    </location>
</feature>
<evidence type="ECO:0000313" key="3">
    <source>
        <dbReference type="Proteomes" id="UP001642360"/>
    </source>
</evidence>
<name>A0ABC8V308_9AQUA</name>
<keyword evidence="3" id="KW-1185">Reference proteome</keyword>
<reference evidence="2 3" key="1">
    <citation type="submission" date="2024-02" db="EMBL/GenBank/DDBJ databases">
        <authorList>
            <person name="Vignale AGUSTIN F."/>
            <person name="Sosa J E."/>
            <person name="Modenutti C."/>
        </authorList>
    </citation>
    <scope>NUCLEOTIDE SEQUENCE [LARGE SCALE GENOMIC DNA]</scope>
</reference>
<feature type="region of interest" description="Disordered" evidence="1">
    <location>
        <begin position="65"/>
        <end position="84"/>
    </location>
</feature>